<dbReference type="Gene3D" id="3.50.50.60">
    <property type="entry name" value="FAD/NAD(P)-binding domain"/>
    <property type="match status" value="2"/>
</dbReference>
<keyword evidence="7" id="KW-1185">Reference proteome</keyword>
<feature type="chain" id="PRO_5043056220" description="Glucose-methanol-choline oxidoreductase N-terminal domain-containing protein" evidence="4">
    <location>
        <begin position="18"/>
        <end position="672"/>
    </location>
</feature>
<keyword evidence="4" id="KW-0732">Signal</keyword>
<organism evidence="6 7">
    <name type="scientific">Parachaetomium inaequale</name>
    <dbReference type="NCBI Taxonomy" id="2588326"/>
    <lineage>
        <taxon>Eukaryota</taxon>
        <taxon>Fungi</taxon>
        <taxon>Dikarya</taxon>
        <taxon>Ascomycota</taxon>
        <taxon>Pezizomycotina</taxon>
        <taxon>Sordariomycetes</taxon>
        <taxon>Sordariomycetidae</taxon>
        <taxon>Sordariales</taxon>
        <taxon>Chaetomiaceae</taxon>
        <taxon>Parachaetomium</taxon>
    </lineage>
</organism>
<name>A0AAN6SW05_9PEZI</name>
<keyword evidence="3" id="KW-0274">FAD</keyword>
<evidence type="ECO:0000256" key="3">
    <source>
        <dbReference type="PIRSR" id="PIRSR000137-2"/>
    </source>
</evidence>
<dbReference type="InterPro" id="IPR000172">
    <property type="entry name" value="GMC_OxRdtase_N"/>
</dbReference>
<dbReference type="InterPro" id="IPR012132">
    <property type="entry name" value="GMC_OxRdtase"/>
</dbReference>
<dbReference type="SUPFAM" id="SSF51905">
    <property type="entry name" value="FAD/NAD(P)-binding domain"/>
    <property type="match status" value="1"/>
</dbReference>
<dbReference type="SUPFAM" id="SSF54373">
    <property type="entry name" value="FAD-linked reductases, C-terminal domain"/>
    <property type="match status" value="1"/>
</dbReference>
<dbReference type="PANTHER" id="PTHR11552:SF115">
    <property type="entry name" value="DEHYDROGENASE XPTC-RELATED"/>
    <property type="match status" value="1"/>
</dbReference>
<evidence type="ECO:0000256" key="2">
    <source>
        <dbReference type="PIRSR" id="PIRSR000137-1"/>
    </source>
</evidence>
<evidence type="ECO:0000259" key="5">
    <source>
        <dbReference type="PROSITE" id="PS00624"/>
    </source>
</evidence>
<dbReference type="AlphaFoldDB" id="A0AAN6SW05"/>
<comment type="cofactor">
    <cofactor evidence="3">
        <name>FAD</name>
        <dbReference type="ChEBI" id="CHEBI:57692"/>
    </cofactor>
</comment>
<gene>
    <name evidence="6" type="ORF">C8A01DRAFT_43095</name>
</gene>
<accession>A0AAN6SW05</accession>
<feature type="binding site" evidence="3">
    <location>
        <position position="109"/>
    </location>
    <ligand>
        <name>FAD</name>
        <dbReference type="ChEBI" id="CHEBI:57692"/>
    </ligand>
</feature>
<evidence type="ECO:0000256" key="4">
    <source>
        <dbReference type="SAM" id="SignalP"/>
    </source>
</evidence>
<keyword evidence="3" id="KW-0285">Flavoprotein</keyword>
<dbReference type="Proteomes" id="UP001303115">
    <property type="component" value="Unassembled WGS sequence"/>
</dbReference>
<evidence type="ECO:0000313" key="6">
    <source>
        <dbReference type="EMBL" id="KAK4044181.1"/>
    </source>
</evidence>
<dbReference type="Gene3D" id="3.30.560.10">
    <property type="entry name" value="Glucose Oxidase, domain 3"/>
    <property type="match status" value="2"/>
</dbReference>
<feature type="domain" description="Glucose-methanol-choline oxidoreductase N-terminal" evidence="5">
    <location>
        <begin position="341"/>
        <end position="355"/>
    </location>
</feature>
<proteinExistence type="inferred from homology"/>
<dbReference type="PIRSF" id="PIRSF000137">
    <property type="entry name" value="Alcohol_oxidase"/>
    <property type="match status" value="1"/>
</dbReference>
<dbReference type="GO" id="GO:0050660">
    <property type="term" value="F:flavin adenine dinucleotide binding"/>
    <property type="evidence" value="ECO:0007669"/>
    <property type="project" value="InterPro"/>
</dbReference>
<evidence type="ECO:0000256" key="1">
    <source>
        <dbReference type="ARBA" id="ARBA00010790"/>
    </source>
</evidence>
<evidence type="ECO:0000313" key="7">
    <source>
        <dbReference type="Proteomes" id="UP001303115"/>
    </source>
</evidence>
<feature type="active site" description="Proton acceptor" evidence="2">
    <location>
        <position position="647"/>
    </location>
</feature>
<dbReference type="PROSITE" id="PS00624">
    <property type="entry name" value="GMC_OXRED_2"/>
    <property type="match status" value="1"/>
</dbReference>
<dbReference type="EMBL" id="MU854321">
    <property type="protein sequence ID" value="KAK4044181.1"/>
    <property type="molecule type" value="Genomic_DNA"/>
</dbReference>
<dbReference type="Pfam" id="PF00732">
    <property type="entry name" value="GMC_oxred_N"/>
    <property type="match status" value="1"/>
</dbReference>
<reference evidence="7" key="1">
    <citation type="journal article" date="2023" name="Mol. Phylogenet. Evol.">
        <title>Genome-scale phylogeny and comparative genomics of the fungal order Sordariales.</title>
        <authorList>
            <person name="Hensen N."/>
            <person name="Bonometti L."/>
            <person name="Westerberg I."/>
            <person name="Brannstrom I.O."/>
            <person name="Guillou S."/>
            <person name="Cros-Aarteil S."/>
            <person name="Calhoun S."/>
            <person name="Haridas S."/>
            <person name="Kuo A."/>
            <person name="Mondo S."/>
            <person name="Pangilinan J."/>
            <person name="Riley R."/>
            <person name="LaButti K."/>
            <person name="Andreopoulos B."/>
            <person name="Lipzen A."/>
            <person name="Chen C."/>
            <person name="Yan M."/>
            <person name="Daum C."/>
            <person name="Ng V."/>
            <person name="Clum A."/>
            <person name="Steindorff A."/>
            <person name="Ohm R.A."/>
            <person name="Martin F."/>
            <person name="Silar P."/>
            <person name="Natvig D.O."/>
            <person name="Lalanne C."/>
            <person name="Gautier V."/>
            <person name="Ament-Velasquez S.L."/>
            <person name="Kruys A."/>
            <person name="Hutchinson M.I."/>
            <person name="Powell A.J."/>
            <person name="Barry K."/>
            <person name="Miller A.N."/>
            <person name="Grigoriev I.V."/>
            <person name="Debuchy R."/>
            <person name="Gladieux P."/>
            <person name="Hiltunen Thoren M."/>
            <person name="Johannesson H."/>
        </authorList>
    </citation>
    <scope>NUCLEOTIDE SEQUENCE [LARGE SCALE GENOMIC DNA]</scope>
    <source>
        <strain evidence="7">CBS 284.82</strain>
    </source>
</reference>
<dbReference type="Pfam" id="PF05199">
    <property type="entry name" value="GMC_oxred_C"/>
    <property type="match status" value="1"/>
</dbReference>
<sequence>MRLSGPTVISLAALASALPDAAVKRQVSQLRPSYDFVIVGGGTSGLTVADRLTQAFPNKTVLVVEYGEIQYGPGVSDPPSDSTPGRWSFSSLPNPEVNNKTAFVVAGQVVGGSSVVNGQFFDRGSRFDYDSWTEAGGREFESSDIKWNWKGIFPYFKKVRWSSLSPCEACFCLSQQHNPPIHFCSSLTPRQSVTFTEPPAEVAKKYGYTWDVSAFGGATPIHSSFPRFQWADQPVLWAMYKEMGLQEPKECAGGDKEGICWVPTSQHPVTARRSHSELGHYAAVIDTRPNYDLLVKHQGVRVVYAKKPQHKSSPPLVEVRSLADNSLFNVTAKAEVIISAGALHTPTVLLRSGIGPASVLKSAGIPVVLDLPGVGSNLQDHSGPAVSWNLTKPGTFSPLPKDMNNATFLNDAVAGFSETPARGPYTLAMGNSAIYVSLPHMGAPTYISSIITKIRAIAASDAKASSYLPPDHRTSPAMIAGYKAQLSTLATLLANPQAPSLESPWQSGSAATAFLLHPLSRGTVRLNGTDPLAQPILDYRAGSNPVDFDLHLAHVRFLRRAVDTPTFQKYGAVEVLPGEGVDDADDEALRAFVRAQTTLSFMHPCCTAAMLPEERGGVVGTDLRVHGAGGGLRVVDMSVMPLVPASHLSATAYAVGEKAADIIIEEWRKRRD</sequence>
<dbReference type="GO" id="GO:0044550">
    <property type="term" value="P:secondary metabolite biosynthetic process"/>
    <property type="evidence" value="ECO:0007669"/>
    <property type="project" value="TreeGrafter"/>
</dbReference>
<protein>
    <recommendedName>
        <fullName evidence="5">Glucose-methanol-choline oxidoreductase N-terminal domain-containing protein</fullName>
    </recommendedName>
</protein>
<comment type="caution">
    <text evidence="6">The sequence shown here is derived from an EMBL/GenBank/DDBJ whole genome shotgun (WGS) entry which is preliminary data.</text>
</comment>
<dbReference type="InterPro" id="IPR007867">
    <property type="entry name" value="GMC_OxRtase_C"/>
</dbReference>
<dbReference type="GO" id="GO:0016614">
    <property type="term" value="F:oxidoreductase activity, acting on CH-OH group of donors"/>
    <property type="evidence" value="ECO:0007669"/>
    <property type="project" value="InterPro"/>
</dbReference>
<comment type="similarity">
    <text evidence="1">Belongs to the GMC oxidoreductase family.</text>
</comment>
<feature type="binding site" evidence="3">
    <location>
        <begin position="43"/>
        <end position="44"/>
    </location>
    <ligand>
        <name>FAD</name>
        <dbReference type="ChEBI" id="CHEBI:57692"/>
    </ligand>
</feature>
<dbReference type="PANTHER" id="PTHR11552">
    <property type="entry name" value="GLUCOSE-METHANOL-CHOLINE GMC OXIDOREDUCTASE"/>
    <property type="match status" value="1"/>
</dbReference>
<feature type="active site" description="Proton donor" evidence="2">
    <location>
        <position position="603"/>
    </location>
</feature>
<dbReference type="InterPro" id="IPR036188">
    <property type="entry name" value="FAD/NAD-bd_sf"/>
</dbReference>
<feature type="signal peptide" evidence="4">
    <location>
        <begin position="1"/>
        <end position="17"/>
    </location>
</feature>